<keyword evidence="2" id="KW-1185">Reference proteome</keyword>
<dbReference type="EMBL" id="BOMM01000028">
    <property type="protein sequence ID" value="GIE11307.1"/>
    <property type="molecule type" value="Genomic_DNA"/>
</dbReference>
<reference evidence="1" key="1">
    <citation type="submission" date="2021-01" db="EMBL/GenBank/DDBJ databases">
        <title>Whole genome shotgun sequence of Actinoplanes ferrugineus NBRC 15555.</title>
        <authorList>
            <person name="Komaki H."/>
            <person name="Tamura T."/>
        </authorList>
    </citation>
    <scope>NUCLEOTIDE SEQUENCE</scope>
    <source>
        <strain evidence="1">NBRC 15555</strain>
    </source>
</reference>
<dbReference type="AlphaFoldDB" id="A0A919J0M1"/>
<dbReference type="Proteomes" id="UP000598174">
    <property type="component" value="Unassembled WGS sequence"/>
</dbReference>
<dbReference type="RefSeq" id="WP_275407475.1">
    <property type="nucleotide sequence ID" value="NZ_BAAABP010000058.1"/>
</dbReference>
<name>A0A919J0M1_9ACTN</name>
<evidence type="ECO:0000313" key="1">
    <source>
        <dbReference type="EMBL" id="GIE11307.1"/>
    </source>
</evidence>
<evidence type="ECO:0000313" key="2">
    <source>
        <dbReference type="Proteomes" id="UP000598174"/>
    </source>
</evidence>
<proteinExistence type="predicted"/>
<comment type="caution">
    <text evidence="1">The sequence shown here is derived from an EMBL/GenBank/DDBJ whole genome shotgun (WGS) entry which is preliminary data.</text>
</comment>
<organism evidence="1 2">
    <name type="scientific">Paractinoplanes ferrugineus</name>
    <dbReference type="NCBI Taxonomy" id="113564"/>
    <lineage>
        <taxon>Bacteria</taxon>
        <taxon>Bacillati</taxon>
        <taxon>Actinomycetota</taxon>
        <taxon>Actinomycetes</taxon>
        <taxon>Micromonosporales</taxon>
        <taxon>Micromonosporaceae</taxon>
        <taxon>Paractinoplanes</taxon>
    </lineage>
</organism>
<gene>
    <name evidence="1" type="ORF">Afe05nite_31470</name>
</gene>
<accession>A0A919J0M1</accession>
<protein>
    <submittedName>
        <fullName evidence="1">Uncharacterized protein</fullName>
    </submittedName>
</protein>
<sequence length="44" mass="4470">MANFAATTSDRSGHVRVVLTGDCDRTGVAGLLGRTGPDLGGEHT</sequence>